<dbReference type="SUPFAM" id="SSF53383">
    <property type="entry name" value="PLP-dependent transferases"/>
    <property type="match status" value="1"/>
</dbReference>
<dbReference type="STRING" id="29349.CLOTH_14060"/>
<dbReference type="OrthoDB" id="9804366at2"/>
<gene>
    <name evidence="6" type="primary">csd_1</name>
    <name evidence="6" type="ORF">CLOTH_14060</name>
</gene>
<feature type="domain" description="Aminotransferase class V" evidence="5">
    <location>
        <begin position="4"/>
        <end position="373"/>
    </location>
</feature>
<dbReference type="EMBL" id="MZGW01000004">
    <property type="protein sequence ID" value="OPJ55647.1"/>
    <property type="molecule type" value="Genomic_DNA"/>
</dbReference>
<dbReference type="PANTHER" id="PTHR43586">
    <property type="entry name" value="CYSTEINE DESULFURASE"/>
    <property type="match status" value="1"/>
</dbReference>
<dbReference type="InterPro" id="IPR020578">
    <property type="entry name" value="Aminotrans_V_PyrdxlP_BS"/>
</dbReference>
<dbReference type="Proteomes" id="UP000190140">
    <property type="component" value="Unassembled WGS sequence"/>
</dbReference>
<accession>A0A1V4I7X5</accession>
<evidence type="ECO:0000256" key="1">
    <source>
        <dbReference type="ARBA" id="ARBA00001933"/>
    </source>
</evidence>
<dbReference type="Gene3D" id="3.40.640.10">
    <property type="entry name" value="Type I PLP-dependent aspartate aminotransferase-like (Major domain)"/>
    <property type="match status" value="1"/>
</dbReference>
<keyword evidence="7" id="KW-1185">Reference proteome</keyword>
<dbReference type="Pfam" id="PF00266">
    <property type="entry name" value="Aminotran_5"/>
    <property type="match status" value="1"/>
</dbReference>
<comment type="cofactor">
    <cofactor evidence="1 4">
        <name>pyridoxal 5'-phosphate</name>
        <dbReference type="ChEBI" id="CHEBI:597326"/>
    </cofactor>
</comment>
<evidence type="ECO:0000256" key="3">
    <source>
        <dbReference type="RuleBase" id="RU004075"/>
    </source>
</evidence>
<dbReference type="Gene3D" id="3.90.1150.10">
    <property type="entry name" value="Aspartate Aminotransferase, domain 1"/>
    <property type="match status" value="1"/>
</dbReference>
<evidence type="ECO:0000256" key="4">
    <source>
        <dbReference type="RuleBase" id="RU004504"/>
    </source>
</evidence>
<dbReference type="NCBIfam" id="TIGR01977">
    <property type="entry name" value="am_tr_V_EF2568"/>
    <property type="match status" value="1"/>
</dbReference>
<dbReference type="InterPro" id="IPR015421">
    <property type="entry name" value="PyrdxlP-dep_Trfase_major"/>
</dbReference>
<dbReference type="PANTHER" id="PTHR43586:SF4">
    <property type="entry name" value="ISOPENICILLIN N EPIMERASE"/>
    <property type="match status" value="1"/>
</dbReference>
<organism evidence="6 7">
    <name type="scientific">Alkalithermobacter paradoxus</name>
    <dbReference type="NCBI Taxonomy" id="29349"/>
    <lineage>
        <taxon>Bacteria</taxon>
        <taxon>Bacillati</taxon>
        <taxon>Bacillota</taxon>
        <taxon>Clostridia</taxon>
        <taxon>Peptostreptococcales</taxon>
        <taxon>Tepidibacteraceae</taxon>
        <taxon>Alkalithermobacter</taxon>
    </lineage>
</organism>
<comment type="caution">
    <text evidence="6">The sequence shown here is derived from an EMBL/GenBank/DDBJ whole genome shotgun (WGS) entry which is preliminary data.</text>
</comment>
<evidence type="ECO:0000259" key="5">
    <source>
        <dbReference type="Pfam" id="PF00266"/>
    </source>
</evidence>
<dbReference type="InterPro" id="IPR010969">
    <property type="entry name" value="Cys_dSase-rel_unknwn_funct"/>
</dbReference>
<dbReference type="PROSITE" id="PS00595">
    <property type="entry name" value="AA_TRANSFER_CLASS_5"/>
    <property type="match status" value="1"/>
</dbReference>
<keyword evidence="6" id="KW-0808">Transferase</keyword>
<proteinExistence type="inferred from homology"/>
<evidence type="ECO:0000313" key="7">
    <source>
        <dbReference type="Proteomes" id="UP000190140"/>
    </source>
</evidence>
<sequence length="384" mass="44155">MSNIYLDNAATTFPKPKEVYEYMINMYQNYGANVGRATTSYDQGINSIVKETRDMLKNLVNAKDGYEAVFTPSATIAFNQILWGLDWSKINNVYISYFEHNAVLRTLEAIKKDYDINIKFLEFEKDNWKYDFQKIEYEFENSSPDLVIINHVSNVFGYISTIEEIYDLSKKYNPIYIIDACQSMALVELDLLRYRFDFVIFAGHKTLYGPFGIAGFIMNKNIDLKPYIYGGTGTESMSMNMPNELPSKYEAGSLNTLAIFGLYKALKWINEIGVKNIRKQEEIITRELVSVLQKYDFIQTYIPTNNHIGIVSFKIKGYPVDIMGECIGKNYKITLRYGLHCAPNAHIVSNTLPEGTIRVSTGYFTTLEDIRKLDDALSDLEYEI</sequence>
<comment type="similarity">
    <text evidence="3">Belongs to the class-V pyridoxal-phosphate-dependent aminotransferase family.</text>
</comment>
<dbReference type="GO" id="GO:0031071">
    <property type="term" value="F:cysteine desulfurase activity"/>
    <property type="evidence" value="ECO:0007669"/>
    <property type="project" value="UniProtKB-EC"/>
</dbReference>
<keyword evidence="2" id="KW-0663">Pyridoxal phosphate</keyword>
<dbReference type="RefSeq" id="WP_079412456.1">
    <property type="nucleotide sequence ID" value="NZ_MZGW01000004.1"/>
</dbReference>
<dbReference type="EC" id="2.8.1.7" evidence="6"/>
<name>A0A1V4I7X5_9FIRM</name>
<reference evidence="6 7" key="1">
    <citation type="submission" date="2017-03" db="EMBL/GenBank/DDBJ databases">
        <title>Genome sequence of Clostridium thermoalcaliphilum DSM 7309.</title>
        <authorList>
            <person name="Poehlein A."/>
            <person name="Daniel R."/>
        </authorList>
    </citation>
    <scope>NUCLEOTIDE SEQUENCE [LARGE SCALE GENOMIC DNA]</scope>
    <source>
        <strain evidence="6 7">DSM 7309</strain>
    </source>
</reference>
<dbReference type="InterPro" id="IPR000192">
    <property type="entry name" value="Aminotrans_V_dom"/>
</dbReference>
<dbReference type="InterPro" id="IPR015422">
    <property type="entry name" value="PyrdxlP-dep_Trfase_small"/>
</dbReference>
<evidence type="ECO:0000256" key="2">
    <source>
        <dbReference type="ARBA" id="ARBA00022898"/>
    </source>
</evidence>
<evidence type="ECO:0000313" key="6">
    <source>
        <dbReference type="EMBL" id="OPJ55647.1"/>
    </source>
</evidence>
<dbReference type="InterPro" id="IPR015424">
    <property type="entry name" value="PyrdxlP-dep_Trfase"/>
</dbReference>
<dbReference type="AlphaFoldDB" id="A0A1V4I7X5"/>
<protein>
    <submittedName>
        <fullName evidence="6">Putative cysteine desulfurase</fullName>
        <ecNumber evidence="6">2.8.1.7</ecNumber>
    </submittedName>
</protein>